<feature type="active site" evidence="7">
    <location>
        <position position="492"/>
    </location>
</feature>
<dbReference type="Pfam" id="PF00342">
    <property type="entry name" value="PGI"/>
    <property type="match status" value="1"/>
</dbReference>
<proteinExistence type="inferred from homology"/>
<sequence length="529" mass="56769">MTPAQFSSAWQTVAAARTRLAGCRMTDLFAADPQRAARLTLDVAGLHVDLSKHLLDDAALAALLALAEAAELPRWRTALFAGEPINNSEGRPALHTALRDASPEPILVNGQDIKPGVAAMRRQIADLADAVRSGRRVGASGQRFTRVVNLGIGGSYWGPALALEALHELATPDIRIDFVSNVDPAPLKRLLAQCEPERTLFLVSSKSFGTTETLYNYQAARAFMTGQLAEGVDRHFVAVTASPDKARALGFAHDAIVTFPEWVGGRYSLWSAIGLPAAIGLGAQCFAQLLEGAAAMDRHFLSAPPAHNLPLLLGLLDVWYASFWGFGSRALLPYDQGLRLLPTYVQQLAMESDGKGVDRDGQPLDYPTCPVIWGGNGNDGEHTFYQLLHQGPATIPAEFLVCTRPDVELPGHRQRLVAQCLAQAEALLTGFDAPDKPHARCPGNRPSTMFLLPGMTPQLLGALLACHEHRTFTSGVLWRVNPFDQFGVELGKRLAGTLERELGGQGVPGAAHDASTAALLDSARGRLGD</sequence>
<dbReference type="NCBIfam" id="NF001211">
    <property type="entry name" value="PRK00179.1"/>
    <property type="match status" value="1"/>
</dbReference>
<dbReference type="CDD" id="cd05016">
    <property type="entry name" value="SIS_PGI_2"/>
    <property type="match status" value="1"/>
</dbReference>
<comment type="subcellular location">
    <subcellularLocation>
        <location evidence="7">Cytoplasm</location>
    </subcellularLocation>
</comment>
<reference evidence="10" key="1">
    <citation type="submission" date="2016-03" db="EMBL/GenBank/DDBJ databases">
        <title>Complete genome sequence of Solimmundus cernigliae, representing a novel lineage of polycyclic aromatic hydrocarbon degraders within the Gammaproteobacteria.</title>
        <authorList>
            <person name="Singleton D.R."/>
            <person name="Dickey A.N."/>
            <person name="Scholl E.H."/>
            <person name="Wright F.A."/>
            <person name="Aitken M.D."/>
        </authorList>
    </citation>
    <scope>NUCLEOTIDE SEQUENCE [LARGE SCALE GENOMIC DNA]</scope>
    <source>
        <strain evidence="10">TR3.2</strain>
    </source>
</reference>
<dbReference type="RefSeq" id="WP_068803978.1">
    <property type="nucleotide sequence ID" value="NZ_CP014671.1"/>
</dbReference>
<gene>
    <name evidence="7" type="primary">pgi</name>
    <name evidence="9" type="ORF">PG2T_07795</name>
</gene>
<feature type="active site" description="Proton donor" evidence="7">
    <location>
        <position position="351"/>
    </location>
</feature>
<protein>
    <recommendedName>
        <fullName evidence="7">Glucose-6-phosphate isomerase</fullName>
        <shortName evidence="7">GPI</shortName>
        <ecNumber evidence="7">5.3.1.9</ecNumber>
    </recommendedName>
    <alternativeName>
        <fullName evidence="7">Phosphoglucose isomerase</fullName>
        <shortName evidence="7">PGI</shortName>
    </alternativeName>
    <alternativeName>
        <fullName evidence="7">Phosphohexose isomerase</fullName>
        <shortName evidence="7">PHI</shortName>
    </alternativeName>
</protein>
<name>A0A1B1YTD5_9GAMM</name>
<dbReference type="GO" id="GO:0048029">
    <property type="term" value="F:monosaccharide binding"/>
    <property type="evidence" value="ECO:0007669"/>
    <property type="project" value="TreeGrafter"/>
</dbReference>
<dbReference type="InParanoid" id="A0A1B1YTD5"/>
<keyword evidence="7" id="KW-0963">Cytoplasm</keyword>
<organism evidence="9 10">
    <name type="scientific">Immundisolibacter cernigliae</name>
    <dbReference type="NCBI Taxonomy" id="1810504"/>
    <lineage>
        <taxon>Bacteria</taxon>
        <taxon>Pseudomonadati</taxon>
        <taxon>Pseudomonadota</taxon>
        <taxon>Gammaproteobacteria</taxon>
        <taxon>Immundisolibacterales</taxon>
        <taxon>Immundisolibacteraceae</taxon>
        <taxon>Immundisolibacter</taxon>
    </lineage>
</organism>
<dbReference type="Gene3D" id="3.40.50.10490">
    <property type="entry name" value="Glucose-6-phosphate isomerase like protein, domain 1"/>
    <property type="match status" value="2"/>
</dbReference>
<evidence type="ECO:0000256" key="7">
    <source>
        <dbReference type="HAMAP-Rule" id="MF_00473"/>
    </source>
</evidence>
<dbReference type="EMBL" id="CP014671">
    <property type="protein sequence ID" value="ANX04094.1"/>
    <property type="molecule type" value="Genomic_DNA"/>
</dbReference>
<dbReference type="Gene3D" id="1.10.1390.10">
    <property type="match status" value="1"/>
</dbReference>
<dbReference type="PROSITE" id="PS00765">
    <property type="entry name" value="P_GLUCOSE_ISOMERASE_1"/>
    <property type="match status" value="1"/>
</dbReference>
<dbReference type="CDD" id="cd05015">
    <property type="entry name" value="SIS_PGI_1"/>
    <property type="match status" value="1"/>
</dbReference>
<dbReference type="InterPro" id="IPR001672">
    <property type="entry name" value="G6P_Isomerase"/>
</dbReference>
<dbReference type="InterPro" id="IPR018189">
    <property type="entry name" value="Phosphoglucose_isomerase_CS"/>
</dbReference>
<dbReference type="KEGG" id="gbi:PG2T_07795"/>
<feature type="active site" evidence="7">
    <location>
        <position position="382"/>
    </location>
</feature>
<accession>A0A1B1YTD5</accession>
<comment type="pathway">
    <text evidence="7">Carbohydrate biosynthesis; gluconeogenesis.</text>
</comment>
<comment type="function">
    <text evidence="7">Catalyzes the reversible isomerization of glucose-6-phosphate to fructose-6-phosphate.</text>
</comment>
<keyword evidence="10" id="KW-1185">Reference proteome</keyword>
<keyword evidence="3 7" id="KW-0312">Gluconeogenesis</keyword>
<evidence type="ECO:0000313" key="10">
    <source>
        <dbReference type="Proteomes" id="UP000092952"/>
    </source>
</evidence>
<dbReference type="InterPro" id="IPR035476">
    <property type="entry name" value="SIS_PGI_1"/>
</dbReference>
<dbReference type="FunCoup" id="A0A1B1YTD5">
    <property type="interactions" value="499"/>
</dbReference>
<dbReference type="AlphaFoldDB" id="A0A1B1YTD5"/>
<comment type="pathway">
    <text evidence="1 7 8">Carbohydrate degradation; glycolysis; D-glyceraldehyde 3-phosphate and glycerone phosphate from D-glucose: step 2/4.</text>
</comment>
<dbReference type="SUPFAM" id="SSF53697">
    <property type="entry name" value="SIS domain"/>
    <property type="match status" value="1"/>
</dbReference>
<dbReference type="UniPathway" id="UPA00138"/>
<dbReference type="PROSITE" id="PS51463">
    <property type="entry name" value="P_GLUCOSE_ISOMERASE_3"/>
    <property type="match status" value="1"/>
</dbReference>
<dbReference type="OrthoDB" id="140919at2"/>
<dbReference type="InterPro" id="IPR023096">
    <property type="entry name" value="G6P_Isomerase_C"/>
</dbReference>
<dbReference type="GO" id="GO:0005829">
    <property type="term" value="C:cytosol"/>
    <property type="evidence" value="ECO:0007669"/>
    <property type="project" value="TreeGrafter"/>
</dbReference>
<dbReference type="Proteomes" id="UP000092952">
    <property type="component" value="Chromosome"/>
</dbReference>
<dbReference type="PANTHER" id="PTHR11469:SF1">
    <property type="entry name" value="GLUCOSE-6-PHOSPHATE ISOMERASE"/>
    <property type="match status" value="1"/>
</dbReference>
<dbReference type="PRINTS" id="PR00662">
    <property type="entry name" value="G6PISOMERASE"/>
</dbReference>
<dbReference type="GO" id="GO:0006094">
    <property type="term" value="P:gluconeogenesis"/>
    <property type="evidence" value="ECO:0007669"/>
    <property type="project" value="UniProtKB-UniRule"/>
</dbReference>
<evidence type="ECO:0000256" key="6">
    <source>
        <dbReference type="ARBA" id="ARBA00029321"/>
    </source>
</evidence>
<dbReference type="EC" id="5.3.1.9" evidence="7"/>
<dbReference type="PROSITE" id="PS00174">
    <property type="entry name" value="P_GLUCOSE_ISOMERASE_2"/>
    <property type="match status" value="1"/>
</dbReference>
<dbReference type="HAMAP" id="MF_00473">
    <property type="entry name" value="G6P_isomerase"/>
    <property type="match status" value="1"/>
</dbReference>
<dbReference type="InterPro" id="IPR046348">
    <property type="entry name" value="SIS_dom_sf"/>
</dbReference>
<keyword evidence="5 7" id="KW-0413">Isomerase</keyword>
<dbReference type="UniPathway" id="UPA00109">
    <property type="reaction ID" value="UER00181"/>
</dbReference>
<evidence type="ECO:0000256" key="1">
    <source>
        <dbReference type="ARBA" id="ARBA00004926"/>
    </source>
</evidence>
<evidence type="ECO:0000256" key="8">
    <source>
        <dbReference type="RuleBase" id="RU000612"/>
    </source>
</evidence>
<dbReference type="STRING" id="1810504.PG2T_07795"/>
<dbReference type="GO" id="GO:0051156">
    <property type="term" value="P:glucose 6-phosphate metabolic process"/>
    <property type="evidence" value="ECO:0007669"/>
    <property type="project" value="TreeGrafter"/>
</dbReference>
<dbReference type="GO" id="GO:0004347">
    <property type="term" value="F:glucose-6-phosphate isomerase activity"/>
    <property type="evidence" value="ECO:0007669"/>
    <property type="project" value="UniProtKB-UniRule"/>
</dbReference>
<dbReference type="GO" id="GO:0006096">
    <property type="term" value="P:glycolytic process"/>
    <property type="evidence" value="ECO:0007669"/>
    <property type="project" value="UniProtKB-UniRule"/>
</dbReference>
<evidence type="ECO:0000256" key="3">
    <source>
        <dbReference type="ARBA" id="ARBA00022432"/>
    </source>
</evidence>
<keyword evidence="4 7" id="KW-0324">Glycolysis</keyword>
<evidence type="ECO:0000256" key="4">
    <source>
        <dbReference type="ARBA" id="ARBA00023152"/>
    </source>
</evidence>
<evidence type="ECO:0000313" key="9">
    <source>
        <dbReference type="EMBL" id="ANX04094.1"/>
    </source>
</evidence>
<dbReference type="GO" id="GO:0097367">
    <property type="term" value="F:carbohydrate derivative binding"/>
    <property type="evidence" value="ECO:0007669"/>
    <property type="project" value="InterPro"/>
</dbReference>
<dbReference type="PANTHER" id="PTHR11469">
    <property type="entry name" value="GLUCOSE-6-PHOSPHATE ISOMERASE"/>
    <property type="match status" value="1"/>
</dbReference>
<comment type="similarity">
    <text evidence="2 7 8">Belongs to the GPI family.</text>
</comment>
<comment type="catalytic activity">
    <reaction evidence="6 7 8">
        <text>alpha-D-glucose 6-phosphate = beta-D-fructose 6-phosphate</text>
        <dbReference type="Rhea" id="RHEA:11816"/>
        <dbReference type="ChEBI" id="CHEBI:57634"/>
        <dbReference type="ChEBI" id="CHEBI:58225"/>
        <dbReference type="EC" id="5.3.1.9"/>
    </reaction>
</comment>
<evidence type="ECO:0000256" key="5">
    <source>
        <dbReference type="ARBA" id="ARBA00023235"/>
    </source>
</evidence>
<evidence type="ECO:0000256" key="2">
    <source>
        <dbReference type="ARBA" id="ARBA00006604"/>
    </source>
</evidence>
<dbReference type="InterPro" id="IPR035482">
    <property type="entry name" value="SIS_PGI_2"/>
</dbReference>